<accession>A0A6J5SJL2</accession>
<dbReference type="EMBL" id="LR797414">
    <property type="protein sequence ID" value="CAB4214643.1"/>
    <property type="molecule type" value="Genomic_DNA"/>
</dbReference>
<sequence length="396" mass="42342">MSNILSMLGSGLQSGLSGLGGFFTDVSAGMQDPLYMQKKADLQELGRIYSGDSIPAFARPGGAEPQTPESIRQVQLAQMAKIGSPLAVAALQNLSPLSMSDMQNREAEAKIAHLNAQAKFAGDTAGGGATGALVRMAMKDPEFRNTLYQIQTGDRQNLQRDAQGNITPALGAPEAKGALEKGKEFGGLQAKLELEPTIAAAVEQSKIGVTGTPANIEDDKQFAKDYQEYASSGGITGVVKNLKQLEEAHAALAKKSGLTGPIIGSVPDMLLAFAKPGAIDVREKVQEVAQRNLRLVLGGQFAQKEGEQLIARVYNDRLPESVNQQRISKLFIQIRDAARIKEDAGRYYKKNGSLRGWDGVLPTLSSFDPDNPTTEEILPTGGIVKPNSIKASEYFK</sequence>
<organism evidence="1">
    <name type="scientific">uncultured Caudovirales phage</name>
    <dbReference type="NCBI Taxonomy" id="2100421"/>
    <lineage>
        <taxon>Viruses</taxon>
        <taxon>Duplodnaviria</taxon>
        <taxon>Heunggongvirae</taxon>
        <taxon>Uroviricota</taxon>
        <taxon>Caudoviricetes</taxon>
        <taxon>Peduoviridae</taxon>
        <taxon>Maltschvirus</taxon>
        <taxon>Maltschvirus maltsch</taxon>
    </lineage>
</organism>
<name>A0A6J5SJL2_9CAUD</name>
<evidence type="ECO:0000313" key="1">
    <source>
        <dbReference type="EMBL" id="CAB4214643.1"/>
    </source>
</evidence>
<reference evidence="1" key="1">
    <citation type="submission" date="2020-05" db="EMBL/GenBank/DDBJ databases">
        <authorList>
            <person name="Chiriac C."/>
            <person name="Salcher M."/>
            <person name="Ghai R."/>
            <person name="Kavagutti S V."/>
        </authorList>
    </citation>
    <scope>NUCLEOTIDE SEQUENCE</scope>
</reference>
<gene>
    <name evidence="1" type="ORF">UFOVP1454_58</name>
</gene>
<protein>
    <submittedName>
        <fullName evidence="1">Uncharacterized protein</fullName>
    </submittedName>
</protein>
<proteinExistence type="predicted"/>